<dbReference type="InterPro" id="IPR000914">
    <property type="entry name" value="SBP_5_dom"/>
</dbReference>
<name>A0A1C3VEP4_9HYPH</name>
<evidence type="ECO:0000256" key="1">
    <source>
        <dbReference type="ARBA" id="ARBA00004418"/>
    </source>
</evidence>
<feature type="domain" description="Solute-binding protein family 5" evidence="5">
    <location>
        <begin position="79"/>
        <end position="433"/>
    </location>
</feature>
<accession>A0A1C3VEP4</accession>
<feature type="signal peptide" evidence="4">
    <location>
        <begin position="1"/>
        <end position="27"/>
    </location>
</feature>
<dbReference type="Gene3D" id="3.90.76.10">
    <property type="entry name" value="Dipeptide-binding Protein, Domain 1"/>
    <property type="match status" value="1"/>
</dbReference>
<dbReference type="EMBL" id="FMAH01000012">
    <property type="protein sequence ID" value="SCB26280.1"/>
    <property type="molecule type" value="Genomic_DNA"/>
</dbReference>
<dbReference type="PANTHER" id="PTHR30290:SF38">
    <property type="entry name" value="D,D-DIPEPTIDE-BINDING PERIPLASMIC PROTEIN DDPA-RELATED"/>
    <property type="match status" value="1"/>
</dbReference>
<evidence type="ECO:0000256" key="4">
    <source>
        <dbReference type="SAM" id="SignalP"/>
    </source>
</evidence>
<dbReference type="InterPro" id="IPR030678">
    <property type="entry name" value="Peptide/Ni-bd"/>
</dbReference>
<protein>
    <submittedName>
        <fullName evidence="6">Peptide/nickel transport system substrate-binding protein</fullName>
    </submittedName>
</protein>
<evidence type="ECO:0000313" key="7">
    <source>
        <dbReference type="Proteomes" id="UP000199435"/>
    </source>
</evidence>
<dbReference type="Pfam" id="PF00496">
    <property type="entry name" value="SBP_bac_5"/>
    <property type="match status" value="1"/>
</dbReference>
<dbReference type="InterPro" id="IPR039424">
    <property type="entry name" value="SBP_5"/>
</dbReference>
<gene>
    <name evidence="6" type="ORF">GA0061102_101237</name>
</gene>
<comment type="similarity">
    <text evidence="2">Belongs to the bacterial solute-binding protein 5 family.</text>
</comment>
<dbReference type="Gene3D" id="3.10.105.10">
    <property type="entry name" value="Dipeptide-binding Protein, Domain 3"/>
    <property type="match status" value="1"/>
</dbReference>
<keyword evidence="7" id="KW-1185">Reference proteome</keyword>
<dbReference type="GO" id="GO:0030288">
    <property type="term" value="C:outer membrane-bounded periplasmic space"/>
    <property type="evidence" value="ECO:0007669"/>
    <property type="project" value="UniProtKB-ARBA"/>
</dbReference>
<dbReference type="Gene3D" id="3.40.190.10">
    <property type="entry name" value="Periplasmic binding protein-like II"/>
    <property type="match status" value="1"/>
</dbReference>
<organism evidence="6 7">
    <name type="scientific">Rhizobium miluonense</name>
    <dbReference type="NCBI Taxonomy" id="411945"/>
    <lineage>
        <taxon>Bacteria</taxon>
        <taxon>Pseudomonadati</taxon>
        <taxon>Pseudomonadota</taxon>
        <taxon>Alphaproteobacteria</taxon>
        <taxon>Hyphomicrobiales</taxon>
        <taxon>Rhizobiaceae</taxon>
        <taxon>Rhizobium/Agrobacterium group</taxon>
        <taxon>Rhizobium</taxon>
    </lineage>
</organism>
<dbReference type="Proteomes" id="UP000199435">
    <property type="component" value="Unassembled WGS sequence"/>
</dbReference>
<dbReference type="GO" id="GO:0015833">
    <property type="term" value="P:peptide transport"/>
    <property type="evidence" value="ECO:0007669"/>
    <property type="project" value="TreeGrafter"/>
</dbReference>
<dbReference type="OrthoDB" id="9803988at2"/>
<keyword evidence="3 4" id="KW-0732">Signal</keyword>
<proteinExistence type="inferred from homology"/>
<dbReference type="STRING" id="411945.GA0061102_101237"/>
<evidence type="ECO:0000313" key="6">
    <source>
        <dbReference type="EMBL" id="SCB26280.1"/>
    </source>
</evidence>
<evidence type="ECO:0000259" key="5">
    <source>
        <dbReference type="Pfam" id="PF00496"/>
    </source>
</evidence>
<sequence>MQTTLKTFTKAALMSSLFLGFASIAIAKDITINVAVQSMGNAGSIETVEYSSTAARKFQNSVFEQLIALDLQDPNLASKPGLATEWKWIDDKTLEFKLRPNVKFHNGDTMTAEDVVFSFSDERFGLLPEQTTAREKGETTFTRADGSKGIVPPATVAASRASEWPLLDHVEAVNDLTVRFVMKKATLDTEARLARVNYAAIISKRGFMKTASWNAWAAKPIATGPYKVENIEPGSAIHMVANPDYWGGKPPIDKLNILVVPEAASRVNGLMSGEYDIISDVGPDQVPMIEGSSDFRVVGGPVANVRFIALDENNGPLKNVKVRQALSHAIDRQTIVKTLWGGRTAMSQGFQHPLFGDLFATDHQTSEYNPQLAKQLLAESGYKGEPITYRAHNNYYPNELTIAQYNLENLRAIGFNIEFSVIDNPNDPSPDRMMQDLSNTAYFAFPAALLANNCPNGTYNTKTNPKSGMWQNDEFDRLCDVLNKSTDRAEVKKAFTRALDIIENEDPGMIVLHQNAILYGKRSNIEWAPSAMFAMDFTPGHFAIKN</sequence>
<dbReference type="RefSeq" id="WP_092847611.1">
    <property type="nucleotide sequence ID" value="NZ_FMAH01000012.1"/>
</dbReference>
<dbReference type="GO" id="GO:0043190">
    <property type="term" value="C:ATP-binding cassette (ABC) transporter complex"/>
    <property type="evidence" value="ECO:0007669"/>
    <property type="project" value="InterPro"/>
</dbReference>
<dbReference type="AlphaFoldDB" id="A0A1C3VEP4"/>
<comment type="subcellular location">
    <subcellularLocation>
        <location evidence="1">Periplasm</location>
    </subcellularLocation>
</comment>
<evidence type="ECO:0000256" key="3">
    <source>
        <dbReference type="ARBA" id="ARBA00022729"/>
    </source>
</evidence>
<evidence type="ECO:0000256" key="2">
    <source>
        <dbReference type="ARBA" id="ARBA00005695"/>
    </source>
</evidence>
<dbReference type="GO" id="GO:1904680">
    <property type="term" value="F:peptide transmembrane transporter activity"/>
    <property type="evidence" value="ECO:0007669"/>
    <property type="project" value="TreeGrafter"/>
</dbReference>
<feature type="chain" id="PRO_5008684214" evidence="4">
    <location>
        <begin position="28"/>
        <end position="546"/>
    </location>
</feature>
<dbReference type="SUPFAM" id="SSF53850">
    <property type="entry name" value="Periplasmic binding protein-like II"/>
    <property type="match status" value="1"/>
</dbReference>
<dbReference type="PIRSF" id="PIRSF002741">
    <property type="entry name" value="MppA"/>
    <property type="match status" value="1"/>
</dbReference>
<reference evidence="7" key="1">
    <citation type="submission" date="2016-08" db="EMBL/GenBank/DDBJ databases">
        <authorList>
            <person name="Varghese N."/>
            <person name="Submissions Spin"/>
        </authorList>
    </citation>
    <scope>NUCLEOTIDE SEQUENCE [LARGE SCALE GENOMIC DNA]</scope>
    <source>
        <strain evidence="7">HAMBI 2971</strain>
    </source>
</reference>
<dbReference type="PANTHER" id="PTHR30290">
    <property type="entry name" value="PERIPLASMIC BINDING COMPONENT OF ABC TRANSPORTER"/>
    <property type="match status" value="1"/>
</dbReference>